<dbReference type="InterPro" id="IPR023439">
    <property type="entry name" value="Mal_deCO2ase/Cit_lyase_ACP"/>
</dbReference>
<dbReference type="InterPro" id="IPR006495">
    <property type="entry name" value="CitD"/>
</dbReference>
<accession>A0ABT3MZ85</accession>
<protein>
    <recommendedName>
        <fullName evidence="4">Citrate lyase acyl carrier protein</fullName>
    </recommendedName>
    <alternativeName>
        <fullName evidence="4">Citrate lyase gamma chain</fullName>
    </alternativeName>
</protein>
<keyword evidence="6" id="KW-1185">Reference proteome</keyword>
<dbReference type="HAMAP" id="MF_00805">
    <property type="entry name" value="CitD"/>
    <property type="match status" value="1"/>
</dbReference>
<sequence>MKITESAFAGSLESSDLLVQIEPNNEGGLFIDLESSVEKQFGQAIRKTALDTLEKMGVTSARLTLQDKGALDGVIRARIQAAVLRSTGEETIDWSRL</sequence>
<dbReference type="GO" id="GO:0008815">
    <property type="term" value="F:citrate (pro-3S)-lyase activity"/>
    <property type="evidence" value="ECO:0007669"/>
    <property type="project" value="UniProtKB-EC"/>
</dbReference>
<evidence type="ECO:0000256" key="2">
    <source>
        <dbReference type="ARBA" id="ARBA00022490"/>
    </source>
</evidence>
<proteinExistence type="inferred from homology"/>
<keyword evidence="2 4" id="KW-0963">Cytoplasm</keyword>
<name>A0ABT3MZ85_9GAMM</name>
<dbReference type="RefSeq" id="WP_262564445.1">
    <property type="nucleotide sequence ID" value="NZ_JAPFCC010000001.1"/>
</dbReference>
<evidence type="ECO:0000313" key="6">
    <source>
        <dbReference type="Proteomes" id="UP001209854"/>
    </source>
</evidence>
<evidence type="ECO:0000313" key="5">
    <source>
        <dbReference type="EMBL" id="MCW7554685.1"/>
    </source>
</evidence>
<dbReference type="NCBIfam" id="TIGR01608">
    <property type="entry name" value="citD"/>
    <property type="match status" value="1"/>
</dbReference>
<organism evidence="5 6">
    <name type="scientific">Endozoicomonas gorgoniicola</name>
    <dbReference type="NCBI Taxonomy" id="1234144"/>
    <lineage>
        <taxon>Bacteria</taxon>
        <taxon>Pseudomonadati</taxon>
        <taxon>Pseudomonadota</taxon>
        <taxon>Gammaproteobacteria</taxon>
        <taxon>Oceanospirillales</taxon>
        <taxon>Endozoicomonadaceae</taxon>
        <taxon>Endozoicomonas</taxon>
    </lineage>
</organism>
<comment type="similarity">
    <text evidence="4">Belongs to the CitD family.</text>
</comment>
<dbReference type="PIRSF" id="PIRSF002736">
    <property type="entry name" value="Citrt_lyas_gamma"/>
    <property type="match status" value="1"/>
</dbReference>
<reference evidence="5 6" key="1">
    <citation type="submission" date="2022-10" db="EMBL/GenBank/DDBJ databases">
        <title>High-quality genome sequences of two octocoral-associated bacteria, Endozoicomonas euniceicola EF212 and Endozoicomonas gorgoniicola PS125.</title>
        <authorList>
            <person name="Chiou Y.-J."/>
            <person name="Chen Y.-H."/>
        </authorList>
    </citation>
    <scope>NUCLEOTIDE SEQUENCE [LARGE SCALE GENOMIC DNA]</scope>
    <source>
        <strain evidence="5 6">PS125</strain>
    </source>
</reference>
<dbReference type="EMBL" id="JAPFCC010000001">
    <property type="protein sequence ID" value="MCW7554685.1"/>
    <property type="molecule type" value="Genomic_DNA"/>
</dbReference>
<keyword evidence="5" id="KW-0456">Lyase</keyword>
<evidence type="ECO:0000256" key="4">
    <source>
        <dbReference type="HAMAP-Rule" id="MF_00805"/>
    </source>
</evidence>
<dbReference type="Pfam" id="PF06857">
    <property type="entry name" value="ACP"/>
    <property type="match status" value="1"/>
</dbReference>
<evidence type="ECO:0000256" key="3">
    <source>
        <dbReference type="ARBA" id="ARBA00022553"/>
    </source>
</evidence>
<comment type="function">
    <text evidence="4">Covalent carrier of the coenzyme of citrate lyase.</text>
</comment>
<keyword evidence="3 4" id="KW-0597">Phosphoprotein</keyword>
<feature type="modified residue" description="O-(phosphoribosyl dephospho-coenzyme A)serine" evidence="4">
    <location>
        <position position="14"/>
    </location>
</feature>
<comment type="caution">
    <text evidence="5">The sequence shown here is derived from an EMBL/GenBank/DDBJ whole genome shotgun (WGS) entry which is preliminary data.</text>
</comment>
<dbReference type="NCBIfam" id="NF009726">
    <property type="entry name" value="PRK13253.1"/>
    <property type="match status" value="1"/>
</dbReference>
<gene>
    <name evidence="4 5" type="primary">citD</name>
    <name evidence="5" type="ORF">NX722_19110</name>
</gene>
<dbReference type="Proteomes" id="UP001209854">
    <property type="component" value="Unassembled WGS sequence"/>
</dbReference>
<comment type="subcellular location">
    <subcellularLocation>
        <location evidence="1 4">Cytoplasm</location>
    </subcellularLocation>
</comment>
<comment type="subunit">
    <text evidence="4">Oligomer with a subunit composition of (alpha,beta,gamma)6.</text>
</comment>
<evidence type="ECO:0000256" key="1">
    <source>
        <dbReference type="ARBA" id="ARBA00004496"/>
    </source>
</evidence>